<comment type="similarity">
    <text evidence="2">Belongs to the PheA/TfdB FAD monooxygenase family.</text>
</comment>
<dbReference type="Gene3D" id="3.50.50.60">
    <property type="entry name" value="FAD/NAD(P)-binding domain"/>
    <property type="match status" value="1"/>
</dbReference>
<dbReference type="EMBL" id="CP035758">
    <property type="protein sequence ID" value="QBD75354.1"/>
    <property type="molecule type" value="Genomic_DNA"/>
</dbReference>
<keyword evidence="7" id="KW-1185">Reference proteome</keyword>
<evidence type="ECO:0000313" key="7">
    <source>
        <dbReference type="Proteomes" id="UP000290365"/>
    </source>
</evidence>
<evidence type="ECO:0000313" key="6">
    <source>
        <dbReference type="EMBL" id="QBD75354.1"/>
    </source>
</evidence>
<dbReference type="Pfam" id="PF01494">
    <property type="entry name" value="FAD_binding_3"/>
    <property type="match status" value="1"/>
</dbReference>
<dbReference type="Pfam" id="PF21274">
    <property type="entry name" value="Rng_hyd_C"/>
    <property type="match status" value="1"/>
</dbReference>
<reference evidence="6 7" key="1">
    <citation type="submission" date="2019-01" db="EMBL/GenBank/DDBJ databases">
        <title>Ktedonosporobacter rubrisoli SCAWS-G2.</title>
        <authorList>
            <person name="Huang Y."/>
            <person name="Yan B."/>
        </authorList>
    </citation>
    <scope>NUCLEOTIDE SEQUENCE [LARGE SCALE GENOMIC DNA]</scope>
    <source>
        <strain evidence="6 7">SCAWS-G2</strain>
    </source>
</reference>
<feature type="domain" description="FAD-binding" evidence="5">
    <location>
        <begin position="10"/>
        <end position="357"/>
    </location>
</feature>
<dbReference type="InterPro" id="IPR002938">
    <property type="entry name" value="FAD-bd"/>
</dbReference>
<dbReference type="KEGG" id="kbs:EPA93_04800"/>
<evidence type="ECO:0000256" key="2">
    <source>
        <dbReference type="ARBA" id="ARBA00007801"/>
    </source>
</evidence>
<dbReference type="InterPro" id="IPR036188">
    <property type="entry name" value="FAD/NAD-bd_sf"/>
</dbReference>
<dbReference type="PANTHER" id="PTHR43004:SF19">
    <property type="entry name" value="BINDING MONOOXYGENASE, PUTATIVE (JCVI)-RELATED"/>
    <property type="match status" value="1"/>
</dbReference>
<evidence type="ECO:0000256" key="4">
    <source>
        <dbReference type="ARBA" id="ARBA00022827"/>
    </source>
</evidence>
<accession>A0A4P6JJQ0</accession>
<sequence>MTNTPNNIFDTDVLIVGAGPVGLTLAIELARRGIACRVIDQLATYPIGTRARGVSARTQEIFDNLSIIEDLQSYIEPRLPWRFYDGAGRLVQELEVPVSFGADHLTPDRPYPGNVLIAQQHTEAVLRKHLSSYGQHVELDCTLTNFWQDAEQVVAEVVRAGLKEEIRARYLVGCDGGNSAVRKCAGIAFAGETRDKRFTMFGNLDVEGLEPTCFYSWSDSQKGFMALNPMPLSNTWFFSAPLQPDEHGEAPVASMETFQNIFDTWPGTPRVKFSNPLYLSIYRLNIRMVDRYRSGRVFVAGDAAHVHPPAGGQGMNTGIQDAHNLGWKLAYVLQGAPEALLETYQAERLPIAQEVLATSTSRILSWTETDANGTSAGVEGITKMIHGKDPFSDTTQLSVNYRGSSLARDLTTSTGIRAGDRAPDALCQSAQNREQVRLFDVFRGTHFTLLAFGNQHLPKIPAAYQDLLQAYTVTRAASPALDTAHLLLDSEEQAYQAYGITTDALILVRPDGYIGLTAAGTAYQAIFDYLHEISAR</sequence>
<dbReference type="InterPro" id="IPR050641">
    <property type="entry name" value="RIFMO-like"/>
</dbReference>
<evidence type="ECO:0000256" key="1">
    <source>
        <dbReference type="ARBA" id="ARBA00001974"/>
    </source>
</evidence>
<dbReference type="GO" id="GO:0071949">
    <property type="term" value="F:FAD binding"/>
    <property type="evidence" value="ECO:0007669"/>
    <property type="project" value="InterPro"/>
</dbReference>
<dbReference type="Proteomes" id="UP000290365">
    <property type="component" value="Chromosome"/>
</dbReference>
<dbReference type="Gene3D" id="3.40.30.120">
    <property type="match status" value="1"/>
</dbReference>
<proteinExistence type="inferred from homology"/>
<keyword evidence="3" id="KW-0285">Flavoprotein</keyword>
<dbReference type="AlphaFoldDB" id="A0A4P6JJQ0"/>
<dbReference type="SUPFAM" id="SSF51905">
    <property type="entry name" value="FAD/NAD(P)-binding domain"/>
    <property type="match status" value="1"/>
</dbReference>
<name>A0A4P6JJQ0_KTERU</name>
<dbReference type="SUPFAM" id="SSF52833">
    <property type="entry name" value="Thioredoxin-like"/>
    <property type="match status" value="1"/>
</dbReference>
<protein>
    <submittedName>
        <fullName evidence="6">3-(3-hydroxyphenyl)propionate hydroxylase</fullName>
    </submittedName>
</protein>
<dbReference type="Gene3D" id="3.30.70.2450">
    <property type="match status" value="1"/>
</dbReference>
<evidence type="ECO:0000256" key="3">
    <source>
        <dbReference type="ARBA" id="ARBA00022630"/>
    </source>
</evidence>
<dbReference type="RefSeq" id="WP_129885953.1">
    <property type="nucleotide sequence ID" value="NZ_CP035758.1"/>
</dbReference>
<evidence type="ECO:0000259" key="5">
    <source>
        <dbReference type="Pfam" id="PF01494"/>
    </source>
</evidence>
<dbReference type="NCBIfam" id="NF004832">
    <property type="entry name" value="PRK06184.1"/>
    <property type="match status" value="1"/>
</dbReference>
<keyword evidence="4" id="KW-0274">FAD</keyword>
<organism evidence="6 7">
    <name type="scientific">Ktedonosporobacter rubrisoli</name>
    <dbReference type="NCBI Taxonomy" id="2509675"/>
    <lineage>
        <taxon>Bacteria</taxon>
        <taxon>Bacillati</taxon>
        <taxon>Chloroflexota</taxon>
        <taxon>Ktedonobacteria</taxon>
        <taxon>Ktedonobacterales</taxon>
        <taxon>Ktedonosporobacteraceae</taxon>
        <taxon>Ktedonosporobacter</taxon>
    </lineage>
</organism>
<dbReference type="PANTHER" id="PTHR43004">
    <property type="entry name" value="TRK SYSTEM POTASSIUM UPTAKE PROTEIN"/>
    <property type="match status" value="1"/>
</dbReference>
<dbReference type="PRINTS" id="PR00420">
    <property type="entry name" value="RNGMNOXGNASE"/>
</dbReference>
<gene>
    <name evidence="6" type="ORF">EPA93_04800</name>
</gene>
<dbReference type="InterPro" id="IPR036249">
    <property type="entry name" value="Thioredoxin-like_sf"/>
</dbReference>
<dbReference type="OrthoDB" id="9766816at2"/>
<dbReference type="GO" id="GO:0016709">
    <property type="term" value="F:oxidoreductase activity, acting on paired donors, with incorporation or reduction of molecular oxygen, NAD(P)H as one donor, and incorporation of one atom of oxygen"/>
    <property type="evidence" value="ECO:0007669"/>
    <property type="project" value="UniProtKB-ARBA"/>
</dbReference>
<comment type="cofactor">
    <cofactor evidence="1">
        <name>FAD</name>
        <dbReference type="ChEBI" id="CHEBI:57692"/>
    </cofactor>
</comment>